<dbReference type="Pfam" id="PF20060">
    <property type="entry name" value="DUF6459"/>
    <property type="match status" value="1"/>
</dbReference>
<sequence>MRVRPAPPYEPTGAAVVAVADGRGTGSAARPRALRPGQVAAPARKTAAAAVEARRFTIAVSRLLFEVIDRRRSAAHLGDVAAPAVVDQIAALVRHDAFRTADARDAESATAPVPGVGGGTVLQRVHVQLCHISAAEVFGTYSSGGRVRAFAGRIERKPCRVRGGAQPGRRSLGQVEYRWQLVALEFN</sequence>
<proteinExistence type="predicted"/>
<gene>
    <name evidence="1" type="ORF">H1R19_17225</name>
</gene>
<accession>A0A7D7LST1</accession>
<dbReference type="KEGG" id="gji:H1R19_17225"/>
<dbReference type="EMBL" id="CP059491">
    <property type="protein sequence ID" value="QMT00621.1"/>
    <property type="molecule type" value="Genomic_DNA"/>
</dbReference>
<dbReference type="InterPro" id="IPR045596">
    <property type="entry name" value="DUF6459"/>
</dbReference>
<protein>
    <submittedName>
        <fullName evidence="1">Uncharacterized protein</fullName>
    </submittedName>
</protein>
<name>A0A7D7LST1_9ACTN</name>
<evidence type="ECO:0000313" key="2">
    <source>
        <dbReference type="Proteomes" id="UP000515663"/>
    </source>
</evidence>
<reference evidence="2" key="1">
    <citation type="submission" date="2020-07" db="EMBL/GenBank/DDBJ databases">
        <title>novel species isolated from the respiratory tract of Marmot.</title>
        <authorList>
            <person name="Zhang G."/>
        </authorList>
    </citation>
    <scope>NUCLEOTIDE SEQUENCE [LARGE SCALE GENOMIC DNA]</scope>
    <source>
        <strain evidence="2">686</strain>
    </source>
</reference>
<evidence type="ECO:0000313" key="1">
    <source>
        <dbReference type="EMBL" id="QMT00621.1"/>
    </source>
</evidence>
<keyword evidence="2" id="KW-1185">Reference proteome</keyword>
<dbReference type="AlphaFoldDB" id="A0A7D7LST1"/>
<organism evidence="1 2">
    <name type="scientific">Gordonia jinghuaiqii</name>
    <dbReference type="NCBI Taxonomy" id="2758710"/>
    <lineage>
        <taxon>Bacteria</taxon>
        <taxon>Bacillati</taxon>
        <taxon>Actinomycetota</taxon>
        <taxon>Actinomycetes</taxon>
        <taxon>Mycobacteriales</taxon>
        <taxon>Gordoniaceae</taxon>
        <taxon>Gordonia</taxon>
    </lineage>
</organism>
<dbReference type="RefSeq" id="WP_244970741.1">
    <property type="nucleotide sequence ID" value="NZ_CP059491.1"/>
</dbReference>
<dbReference type="Proteomes" id="UP000515663">
    <property type="component" value="Chromosome"/>
</dbReference>